<sequence>MSTPPWETYNISGSKIGNSIDIVELLTAPLNSIPDLALILTLISITLIIFGVTHIKYIYKSCILKNCKKLILSFE</sequence>
<keyword evidence="1" id="KW-0812">Transmembrane</keyword>
<evidence type="ECO:0000313" key="3">
    <source>
        <dbReference type="EMBL" id="HGQ64309.1"/>
    </source>
</evidence>
<dbReference type="EMBL" id="DTCK01000034">
    <property type="protein sequence ID" value="HGQ35990.1"/>
    <property type="molecule type" value="Genomic_DNA"/>
</dbReference>
<proteinExistence type="predicted"/>
<evidence type="ECO:0000256" key="1">
    <source>
        <dbReference type="SAM" id="Phobius"/>
    </source>
</evidence>
<dbReference type="AlphaFoldDB" id="A0A7C4NKY7"/>
<reference evidence="3" key="1">
    <citation type="journal article" date="2020" name="mSystems">
        <title>Genome- and Community-Level Interaction Insights into Carbon Utilization and Element Cycling Functions of Hydrothermarchaeota in Hydrothermal Sediment.</title>
        <authorList>
            <person name="Zhou Z."/>
            <person name="Liu Y."/>
            <person name="Xu W."/>
            <person name="Pan J."/>
            <person name="Luo Z.H."/>
            <person name="Li M."/>
        </authorList>
    </citation>
    <scope>NUCLEOTIDE SEQUENCE [LARGE SCALE GENOMIC DNA]</scope>
    <source>
        <strain evidence="3">SpSt-637</strain>
        <strain evidence="2">SpSt-667</strain>
    </source>
</reference>
<name>A0A7C4NKY7_9CREN</name>
<organism evidence="3">
    <name type="scientific">Ignisphaera aggregans</name>
    <dbReference type="NCBI Taxonomy" id="334771"/>
    <lineage>
        <taxon>Archaea</taxon>
        <taxon>Thermoproteota</taxon>
        <taxon>Thermoprotei</taxon>
        <taxon>Desulfurococcales</taxon>
        <taxon>Desulfurococcaceae</taxon>
        <taxon>Ignisphaera</taxon>
    </lineage>
</organism>
<evidence type="ECO:0000313" key="2">
    <source>
        <dbReference type="EMBL" id="HGQ35990.1"/>
    </source>
</evidence>
<dbReference type="EMBL" id="DTBD01000025">
    <property type="protein sequence ID" value="HGQ64309.1"/>
    <property type="molecule type" value="Genomic_DNA"/>
</dbReference>
<accession>A0A7C4NKY7</accession>
<gene>
    <name evidence="3" type="ORF">ENU08_03600</name>
    <name evidence="2" type="ORF">ENU41_04860</name>
</gene>
<keyword evidence="1" id="KW-1133">Transmembrane helix</keyword>
<keyword evidence="1" id="KW-0472">Membrane</keyword>
<feature type="transmembrane region" description="Helical" evidence="1">
    <location>
        <begin position="36"/>
        <end position="59"/>
    </location>
</feature>
<comment type="caution">
    <text evidence="3">The sequence shown here is derived from an EMBL/GenBank/DDBJ whole genome shotgun (WGS) entry which is preliminary data.</text>
</comment>
<protein>
    <submittedName>
        <fullName evidence="3">Uncharacterized protein</fullName>
    </submittedName>
</protein>